<dbReference type="InParanoid" id="A9B8P4"/>
<keyword evidence="3" id="KW-1185">Reference proteome</keyword>
<dbReference type="Pfam" id="PF10040">
    <property type="entry name" value="CRISPR_Cas6"/>
    <property type="match status" value="1"/>
</dbReference>
<feature type="domain" description="CRISPR-associated protein Cas6 C-terminal" evidence="1">
    <location>
        <begin position="194"/>
        <end position="316"/>
    </location>
</feature>
<evidence type="ECO:0000313" key="2">
    <source>
        <dbReference type="EMBL" id="ABX07708.1"/>
    </source>
</evidence>
<reference evidence="2 3" key="1">
    <citation type="journal article" date="2011" name="Stand. Genomic Sci.">
        <title>Complete genome sequence of the filamentous gliding predatory bacterium Herpetosiphon aurantiacus type strain (114-95(T)).</title>
        <authorList>
            <person name="Kiss H."/>
            <person name="Nett M."/>
            <person name="Domin N."/>
            <person name="Martin K."/>
            <person name="Maresca J.A."/>
            <person name="Copeland A."/>
            <person name="Lapidus A."/>
            <person name="Lucas S."/>
            <person name="Berry K.W."/>
            <person name="Glavina Del Rio T."/>
            <person name="Dalin E."/>
            <person name="Tice H."/>
            <person name="Pitluck S."/>
            <person name="Richardson P."/>
            <person name="Bruce D."/>
            <person name="Goodwin L."/>
            <person name="Han C."/>
            <person name="Detter J.C."/>
            <person name="Schmutz J."/>
            <person name="Brettin T."/>
            <person name="Land M."/>
            <person name="Hauser L."/>
            <person name="Kyrpides N.C."/>
            <person name="Ivanova N."/>
            <person name="Goker M."/>
            <person name="Woyke T."/>
            <person name="Klenk H.P."/>
            <person name="Bryant D.A."/>
        </authorList>
    </citation>
    <scope>NUCLEOTIDE SEQUENCE [LARGE SCALE GENOMIC DNA]</scope>
    <source>
        <strain evidence="3">ATCC 23779 / DSM 785 / 114-95</strain>
        <plasmid evidence="2">pHAU01</plasmid>
    </source>
</reference>
<protein>
    <recommendedName>
        <fullName evidence="1">CRISPR-associated protein Cas6 C-terminal domain-containing protein</fullName>
    </recommendedName>
</protein>
<dbReference type="InterPro" id="IPR019267">
    <property type="entry name" value="CRISPR-assoc_Cas6_C"/>
</dbReference>
<dbReference type="Gene3D" id="3.30.70.1900">
    <property type="match status" value="1"/>
</dbReference>
<dbReference type="AlphaFoldDB" id="A9B8P4"/>
<geneLocation type="plasmid" evidence="2 3">
    <name>pHAU01</name>
</geneLocation>
<name>A9B8P4_HERA2</name>
<proteinExistence type="predicted"/>
<dbReference type="EMBL" id="CP000876">
    <property type="protein sequence ID" value="ABX07708.1"/>
    <property type="molecule type" value="Genomic_DNA"/>
</dbReference>
<dbReference type="BioCyc" id="HAUR316274:GHYA-5142-MONOMER"/>
<dbReference type="Proteomes" id="UP000000787">
    <property type="component" value="Plasmid pHAU01"/>
</dbReference>
<keyword evidence="2" id="KW-0614">Plasmid</keyword>
<organism evidence="2 3">
    <name type="scientific">Herpetosiphon aurantiacus (strain ATCC 23779 / DSM 785 / 114-95)</name>
    <dbReference type="NCBI Taxonomy" id="316274"/>
    <lineage>
        <taxon>Bacteria</taxon>
        <taxon>Bacillati</taxon>
        <taxon>Chloroflexota</taxon>
        <taxon>Chloroflexia</taxon>
        <taxon>Herpetosiphonales</taxon>
        <taxon>Herpetosiphonaceae</taxon>
        <taxon>Herpetosiphon</taxon>
    </lineage>
</organism>
<dbReference type="KEGG" id="hau:Haur_5080"/>
<dbReference type="HOGENOM" id="CLU_050021_0_0_0"/>
<evidence type="ECO:0000313" key="3">
    <source>
        <dbReference type="Proteomes" id="UP000000787"/>
    </source>
</evidence>
<accession>A9B8P4</accession>
<sequence>MTIAVHHIRVHATATAPLQLHVHTGAALRGAFFTALWERFCTNHAAKTCVECPLLQACPVSSLMAPHRDDSPRGNDVPRPFAIRPPIHHVGSFQPHEQFSWGLTLIGQSTNLFPYVAMAFHMMGHNGVGKRVAENDWERGRFVVEHVDAVQLLHDHIQPIQTAGSQRIHVPNLPMTWADAEHIAQSLPNDRLTLHFMTPLRIIEQKILLKVPQLRPIIQRLTERHDGLAREYGGEPFAYEQRLAFLNAAATIKLVQNDTHWVDLDSYSSRQRRKTPIGGLVGTAHYAGDLGQLLPLLVWGSVIQVGKDTTKGNGVYRIS</sequence>
<gene>
    <name evidence="2" type="ordered locus">Haur_5080</name>
</gene>
<evidence type="ECO:0000259" key="1">
    <source>
        <dbReference type="Pfam" id="PF10040"/>
    </source>
</evidence>